<name>A0A9Q4AKL2_9HYPH</name>
<keyword evidence="2" id="KW-1185">Reference proteome</keyword>
<evidence type="ECO:0000313" key="1">
    <source>
        <dbReference type="EMBL" id="MCP8885778.1"/>
    </source>
</evidence>
<dbReference type="AlphaFoldDB" id="A0A9Q4AKL2"/>
<gene>
    <name evidence="1" type="ORF">NF348_01535</name>
</gene>
<accession>A0A9Q4AKL2</accession>
<dbReference type="EMBL" id="JAMWDU010000001">
    <property type="protein sequence ID" value="MCP8885778.1"/>
    <property type="molecule type" value="Genomic_DNA"/>
</dbReference>
<organism evidence="1 2">
    <name type="scientific">Devosia ureilytica</name>
    <dbReference type="NCBI Taxonomy" id="2952754"/>
    <lineage>
        <taxon>Bacteria</taxon>
        <taxon>Pseudomonadati</taxon>
        <taxon>Pseudomonadota</taxon>
        <taxon>Alphaproteobacteria</taxon>
        <taxon>Hyphomicrobiales</taxon>
        <taxon>Devosiaceae</taxon>
        <taxon>Devosia</taxon>
    </lineage>
</organism>
<reference evidence="1" key="1">
    <citation type="submission" date="2022-06" db="EMBL/GenBank/DDBJ databases">
        <title>Devosia sp. XJ19-45 genome assembly.</title>
        <authorList>
            <person name="Li B."/>
            <person name="Cai M."/>
            <person name="Nie G."/>
            <person name="Li W."/>
        </authorList>
    </citation>
    <scope>NUCLEOTIDE SEQUENCE</scope>
    <source>
        <strain evidence="1">XJ19-45</strain>
    </source>
</reference>
<sequence>MFIDDVAGARLSVSKGLAQGTHVHAQARLVDIDLVPGTQQQILVRHQLPCTPHEGDQQVEGTRAKTQFHVPVAKGTCFKIEDEWTELHYDWQ</sequence>
<protein>
    <submittedName>
        <fullName evidence="1">Uncharacterized protein</fullName>
    </submittedName>
</protein>
<evidence type="ECO:0000313" key="2">
    <source>
        <dbReference type="Proteomes" id="UP001060275"/>
    </source>
</evidence>
<dbReference type="Proteomes" id="UP001060275">
    <property type="component" value="Unassembled WGS sequence"/>
</dbReference>
<comment type="caution">
    <text evidence="1">The sequence shown here is derived from an EMBL/GenBank/DDBJ whole genome shotgun (WGS) entry which is preliminary data.</text>
</comment>
<proteinExistence type="predicted"/>